<keyword evidence="2" id="KW-1185">Reference proteome</keyword>
<reference evidence="1 2" key="1">
    <citation type="journal article" date="2015" name="Genome Biol.">
        <title>Comparative genomics of Steinernema reveals deeply conserved gene regulatory networks.</title>
        <authorList>
            <person name="Dillman A.R."/>
            <person name="Macchietto M."/>
            <person name="Porter C.F."/>
            <person name="Rogers A."/>
            <person name="Williams B."/>
            <person name="Antoshechkin I."/>
            <person name="Lee M.M."/>
            <person name="Goodwin Z."/>
            <person name="Lu X."/>
            <person name="Lewis E.E."/>
            <person name="Goodrich-Blair H."/>
            <person name="Stock S.P."/>
            <person name="Adams B.J."/>
            <person name="Sternberg P.W."/>
            <person name="Mortazavi A."/>
        </authorList>
    </citation>
    <scope>NUCLEOTIDE SEQUENCE [LARGE SCALE GENOMIC DNA]</scope>
    <source>
        <strain evidence="1 2">ALL</strain>
    </source>
</reference>
<dbReference type="AlphaFoldDB" id="A0A4U5N0X3"/>
<sequence>MPYVAGAAPKDRKPRRITERRLLLVKPCRVISRDASLLVAFYDRCVFTDWNRFRKAVFELSHVSKRHQANCNSAILIVCKPLIQSSAL</sequence>
<reference evidence="1 2" key="2">
    <citation type="journal article" date="2019" name="G3 (Bethesda)">
        <title>Hybrid Assembly of the Genome of the Entomopathogenic Nematode Steinernema carpocapsae Identifies the X-Chromosome.</title>
        <authorList>
            <person name="Serra L."/>
            <person name="Macchietto M."/>
            <person name="Macias-Munoz A."/>
            <person name="McGill C.J."/>
            <person name="Rodriguez I.M."/>
            <person name="Rodriguez B."/>
            <person name="Murad R."/>
            <person name="Mortazavi A."/>
        </authorList>
    </citation>
    <scope>NUCLEOTIDE SEQUENCE [LARGE SCALE GENOMIC DNA]</scope>
    <source>
        <strain evidence="1 2">ALL</strain>
    </source>
</reference>
<gene>
    <name evidence="1" type="ORF">L596_017201</name>
</gene>
<evidence type="ECO:0000313" key="1">
    <source>
        <dbReference type="EMBL" id="TKR75987.1"/>
    </source>
</evidence>
<dbReference type="Proteomes" id="UP000298663">
    <property type="component" value="Unassembled WGS sequence"/>
</dbReference>
<protein>
    <submittedName>
        <fullName evidence="1">Uncharacterized protein</fullName>
    </submittedName>
</protein>
<name>A0A4U5N0X3_STECR</name>
<dbReference type="EMBL" id="AZBU02000005">
    <property type="protein sequence ID" value="TKR75987.1"/>
    <property type="molecule type" value="Genomic_DNA"/>
</dbReference>
<comment type="caution">
    <text evidence="1">The sequence shown here is derived from an EMBL/GenBank/DDBJ whole genome shotgun (WGS) entry which is preliminary data.</text>
</comment>
<proteinExistence type="predicted"/>
<accession>A0A4U5N0X3</accession>
<organism evidence="1 2">
    <name type="scientific">Steinernema carpocapsae</name>
    <name type="common">Entomopathogenic nematode</name>
    <dbReference type="NCBI Taxonomy" id="34508"/>
    <lineage>
        <taxon>Eukaryota</taxon>
        <taxon>Metazoa</taxon>
        <taxon>Ecdysozoa</taxon>
        <taxon>Nematoda</taxon>
        <taxon>Chromadorea</taxon>
        <taxon>Rhabditida</taxon>
        <taxon>Tylenchina</taxon>
        <taxon>Panagrolaimomorpha</taxon>
        <taxon>Strongyloidoidea</taxon>
        <taxon>Steinernematidae</taxon>
        <taxon>Steinernema</taxon>
    </lineage>
</organism>
<evidence type="ECO:0000313" key="2">
    <source>
        <dbReference type="Proteomes" id="UP000298663"/>
    </source>
</evidence>